<feature type="region of interest" description="Disordered" evidence="1">
    <location>
        <begin position="54"/>
        <end position="89"/>
    </location>
</feature>
<dbReference type="AlphaFoldDB" id="A0AAV7M7A5"/>
<evidence type="ECO:0000313" key="2">
    <source>
        <dbReference type="EMBL" id="KAJ1098969.1"/>
    </source>
</evidence>
<proteinExistence type="predicted"/>
<organism evidence="2 3">
    <name type="scientific">Pleurodeles waltl</name>
    <name type="common">Iberian ribbed newt</name>
    <dbReference type="NCBI Taxonomy" id="8319"/>
    <lineage>
        <taxon>Eukaryota</taxon>
        <taxon>Metazoa</taxon>
        <taxon>Chordata</taxon>
        <taxon>Craniata</taxon>
        <taxon>Vertebrata</taxon>
        <taxon>Euteleostomi</taxon>
        <taxon>Amphibia</taxon>
        <taxon>Batrachia</taxon>
        <taxon>Caudata</taxon>
        <taxon>Salamandroidea</taxon>
        <taxon>Salamandridae</taxon>
        <taxon>Pleurodelinae</taxon>
        <taxon>Pleurodeles</taxon>
    </lineage>
</organism>
<dbReference type="Proteomes" id="UP001066276">
    <property type="component" value="Chromosome 10"/>
</dbReference>
<name>A0AAV7M7A5_PLEWA</name>
<reference evidence="2" key="1">
    <citation type="journal article" date="2022" name="bioRxiv">
        <title>Sequencing and chromosome-scale assembly of the giantPleurodeles waltlgenome.</title>
        <authorList>
            <person name="Brown T."/>
            <person name="Elewa A."/>
            <person name="Iarovenko S."/>
            <person name="Subramanian E."/>
            <person name="Araus A.J."/>
            <person name="Petzold A."/>
            <person name="Susuki M."/>
            <person name="Suzuki K.-i.T."/>
            <person name="Hayashi T."/>
            <person name="Toyoda A."/>
            <person name="Oliveira C."/>
            <person name="Osipova E."/>
            <person name="Leigh N.D."/>
            <person name="Simon A."/>
            <person name="Yun M.H."/>
        </authorList>
    </citation>
    <scope>NUCLEOTIDE SEQUENCE</scope>
    <source>
        <strain evidence="2">20211129_DDA</strain>
        <tissue evidence="2">Liver</tissue>
    </source>
</reference>
<comment type="caution">
    <text evidence="2">The sequence shown here is derived from an EMBL/GenBank/DDBJ whole genome shotgun (WGS) entry which is preliminary data.</text>
</comment>
<keyword evidence="3" id="KW-1185">Reference proteome</keyword>
<gene>
    <name evidence="2" type="ORF">NDU88_004074</name>
</gene>
<evidence type="ECO:0000313" key="3">
    <source>
        <dbReference type="Proteomes" id="UP001066276"/>
    </source>
</evidence>
<feature type="compositionally biased region" description="Basic and acidic residues" evidence="1">
    <location>
        <begin position="55"/>
        <end position="64"/>
    </location>
</feature>
<evidence type="ECO:0000256" key="1">
    <source>
        <dbReference type="SAM" id="MobiDB-lite"/>
    </source>
</evidence>
<dbReference type="EMBL" id="JANPWB010000014">
    <property type="protein sequence ID" value="KAJ1098969.1"/>
    <property type="molecule type" value="Genomic_DNA"/>
</dbReference>
<sequence>MNTWSGLTLAQEEHADLFGAVAPHLGRSDEEPISSLVSVSVPVSTFPTEGCARVKNNEQRDKRSLSVPVSTFPTEGCARLKNNEQRDKR</sequence>
<protein>
    <submittedName>
        <fullName evidence="2">Uncharacterized protein</fullName>
    </submittedName>
</protein>
<accession>A0AAV7M7A5</accession>